<dbReference type="Gene3D" id="3.40.50.300">
    <property type="entry name" value="P-loop containing nucleotide triphosphate hydrolases"/>
    <property type="match status" value="1"/>
</dbReference>
<evidence type="ECO:0000256" key="9">
    <source>
        <dbReference type="ARBA" id="ARBA00049563"/>
    </source>
</evidence>
<evidence type="ECO:0000256" key="11">
    <source>
        <dbReference type="RuleBase" id="RU003783"/>
    </source>
</evidence>
<dbReference type="PANTHER" id="PTHR11088">
    <property type="entry name" value="TRNA DIMETHYLALLYLTRANSFERASE"/>
    <property type="match status" value="1"/>
</dbReference>
<proteinExistence type="inferred from homology"/>
<dbReference type="HAMAP" id="MF_00185">
    <property type="entry name" value="IPP_trans"/>
    <property type="match status" value="1"/>
</dbReference>
<evidence type="ECO:0000256" key="13">
    <source>
        <dbReference type="RuleBase" id="RU003785"/>
    </source>
</evidence>
<reference evidence="14 15" key="1">
    <citation type="journal article" date="2015" name="Genome Announc.">
        <title>Draft Genome Sequences of Leptospira santarosai Strains U160, U164, and U233, Isolated from Asymptomatic Cattle.</title>
        <authorList>
            <person name="Kremer F.S."/>
            <person name="Eslabao M.R."/>
            <person name="Provisor M."/>
            <person name="Woloski R.D."/>
            <person name="Ramires O.V."/>
            <person name="Moreno L.Z."/>
            <person name="Moreno A.M."/>
            <person name="Hamond C."/>
            <person name="Lilenbaum W."/>
            <person name="Dellagostin O.A."/>
        </authorList>
    </citation>
    <scope>NUCLEOTIDE SEQUENCE [LARGE SCALE GENOMIC DNA]</scope>
    <source>
        <strain evidence="14 15">U160</strain>
    </source>
</reference>
<evidence type="ECO:0000256" key="8">
    <source>
        <dbReference type="ARBA" id="ARBA00022842"/>
    </source>
</evidence>
<evidence type="ECO:0000256" key="5">
    <source>
        <dbReference type="ARBA" id="ARBA00022694"/>
    </source>
</evidence>
<comment type="function">
    <text evidence="2 10 12">Catalyzes the transfer of a dimethylallyl group onto the adenine at position 37 in tRNAs that read codons beginning with uridine, leading to the formation of N6-(dimethylallyl)adenosine (i(6)A).</text>
</comment>
<feature type="region of interest" description="Interaction with substrate tRNA" evidence="10">
    <location>
        <begin position="46"/>
        <end position="49"/>
    </location>
</feature>
<dbReference type="NCBIfam" id="TIGR00174">
    <property type="entry name" value="miaA"/>
    <property type="match status" value="1"/>
</dbReference>
<organism evidence="14 15">
    <name type="scientific">Leptospira santarosai</name>
    <dbReference type="NCBI Taxonomy" id="28183"/>
    <lineage>
        <taxon>Bacteria</taxon>
        <taxon>Pseudomonadati</taxon>
        <taxon>Spirochaetota</taxon>
        <taxon>Spirochaetia</taxon>
        <taxon>Leptospirales</taxon>
        <taxon>Leptospiraceae</taxon>
        <taxon>Leptospira</taxon>
    </lineage>
</organism>
<comment type="caution">
    <text evidence="10">Lacks conserved residue(s) required for the propagation of feature annotation.</text>
</comment>
<keyword evidence="6 10" id="KW-0547">Nucleotide-binding</keyword>
<keyword evidence="7 10" id="KW-0067">ATP-binding</keyword>
<sequence length="309" mass="35608">MKTATMRKNRKSKAHPILILAAPTGAGKTSLITELDPTRFEILSFDSRQIYKDMPIGTAAPTEEERFKIGHHLVEVLSPSETVDAGLYNRLAEEALQKVLNLDKIPVFTAGTGFYLKAFLFGMFPVPEIDVSVRDRVFSMTKEEKRILLKELDPNALDKIFPEDDYRLGRALEINLMGEKWSRLKIDPSASAICRYDLDIRLGVFLDLDRKELYERINRRAERMIEEGMADEAWKIRERFGETCPGLKSLGYNFALENKKGNSNLETFLADLSRSHRNYAKRQVTWFRKETYVQPMGRAEALERIKHMK</sequence>
<dbReference type="GO" id="GO:0005524">
    <property type="term" value="F:ATP binding"/>
    <property type="evidence" value="ECO:0007669"/>
    <property type="project" value="UniProtKB-UniRule"/>
</dbReference>
<keyword evidence="4 10" id="KW-0808">Transferase</keyword>
<dbReference type="EC" id="2.5.1.75" evidence="10"/>
<dbReference type="InterPro" id="IPR039657">
    <property type="entry name" value="Dimethylallyltransferase"/>
</dbReference>
<evidence type="ECO:0000256" key="6">
    <source>
        <dbReference type="ARBA" id="ARBA00022741"/>
    </source>
</evidence>
<dbReference type="GO" id="GO:0006400">
    <property type="term" value="P:tRNA modification"/>
    <property type="evidence" value="ECO:0007669"/>
    <property type="project" value="TreeGrafter"/>
</dbReference>
<feature type="site" description="Interaction with substrate tRNA" evidence="10">
    <location>
        <position position="134"/>
    </location>
</feature>
<evidence type="ECO:0000256" key="3">
    <source>
        <dbReference type="ARBA" id="ARBA00005842"/>
    </source>
</evidence>
<feature type="binding site" evidence="10">
    <location>
        <begin position="24"/>
        <end position="29"/>
    </location>
    <ligand>
        <name>substrate</name>
    </ligand>
</feature>
<dbReference type="Proteomes" id="UP000033961">
    <property type="component" value="Chromosome I"/>
</dbReference>
<evidence type="ECO:0000313" key="15">
    <source>
        <dbReference type="Proteomes" id="UP000033961"/>
    </source>
</evidence>
<dbReference type="Gene3D" id="1.10.20.140">
    <property type="match status" value="1"/>
</dbReference>
<accession>A0A2P1QTC9</accession>
<feature type="site" description="Interaction with substrate tRNA" evidence="10">
    <location>
        <position position="112"/>
    </location>
</feature>
<name>A0A2P1QTC9_9LEPT</name>
<evidence type="ECO:0000256" key="12">
    <source>
        <dbReference type="RuleBase" id="RU003784"/>
    </source>
</evidence>
<comment type="subunit">
    <text evidence="10">Monomer.</text>
</comment>
<keyword evidence="5 10" id="KW-0819">tRNA processing</keyword>
<dbReference type="SUPFAM" id="SSF52540">
    <property type="entry name" value="P-loop containing nucleoside triphosphate hydrolases"/>
    <property type="match status" value="1"/>
</dbReference>
<evidence type="ECO:0000256" key="7">
    <source>
        <dbReference type="ARBA" id="ARBA00022840"/>
    </source>
</evidence>
<dbReference type="InterPro" id="IPR027417">
    <property type="entry name" value="P-loop_NTPase"/>
</dbReference>
<evidence type="ECO:0000256" key="4">
    <source>
        <dbReference type="ARBA" id="ARBA00022679"/>
    </source>
</evidence>
<dbReference type="InterPro" id="IPR018022">
    <property type="entry name" value="IPT"/>
</dbReference>
<evidence type="ECO:0000256" key="1">
    <source>
        <dbReference type="ARBA" id="ARBA00001946"/>
    </source>
</evidence>
<protein>
    <recommendedName>
        <fullName evidence="10">tRNA dimethylallyltransferase</fullName>
        <ecNumber evidence="10">2.5.1.75</ecNumber>
    </recommendedName>
    <alternativeName>
        <fullName evidence="10">Dimethylallyl diphosphate:tRNA dimethylallyltransferase</fullName>
        <shortName evidence="10">DMAPP:tRNA dimethylallyltransferase</shortName>
        <shortName evidence="10">DMATase</shortName>
    </alternativeName>
    <alternativeName>
        <fullName evidence="10">Isopentenyl-diphosphate:tRNA isopentenyltransferase</fullName>
        <shortName evidence="10">IPP transferase</shortName>
        <shortName evidence="10">IPPT</shortName>
        <shortName evidence="10">IPTase</shortName>
    </alternativeName>
</protein>
<evidence type="ECO:0000256" key="2">
    <source>
        <dbReference type="ARBA" id="ARBA00003213"/>
    </source>
</evidence>
<feature type="binding site" evidence="10">
    <location>
        <begin position="22"/>
        <end position="29"/>
    </location>
    <ligand>
        <name>ATP</name>
        <dbReference type="ChEBI" id="CHEBI:30616"/>
    </ligand>
</feature>
<dbReference type="EMBL" id="CP027843">
    <property type="protein sequence ID" value="AVQ12144.1"/>
    <property type="molecule type" value="Genomic_DNA"/>
</dbReference>
<keyword evidence="8 10" id="KW-0460">Magnesium</keyword>
<comment type="cofactor">
    <cofactor evidence="1 10">
        <name>Mg(2+)</name>
        <dbReference type="ChEBI" id="CHEBI:18420"/>
    </cofactor>
</comment>
<comment type="similarity">
    <text evidence="3 10 13">Belongs to the IPP transferase family.</text>
</comment>
<evidence type="ECO:0000256" key="10">
    <source>
        <dbReference type="HAMAP-Rule" id="MF_00185"/>
    </source>
</evidence>
<dbReference type="AlphaFoldDB" id="A0A2P1QTC9"/>
<dbReference type="GO" id="GO:0052381">
    <property type="term" value="F:tRNA dimethylallyltransferase activity"/>
    <property type="evidence" value="ECO:0007669"/>
    <property type="project" value="UniProtKB-UniRule"/>
</dbReference>
<dbReference type="Pfam" id="PF01715">
    <property type="entry name" value="IPPT"/>
    <property type="match status" value="1"/>
</dbReference>
<gene>
    <name evidence="10" type="primary">miaA</name>
    <name evidence="14" type="ORF">XB16_1816</name>
</gene>
<dbReference type="PANTHER" id="PTHR11088:SF60">
    <property type="entry name" value="TRNA DIMETHYLALLYLTRANSFERASE"/>
    <property type="match status" value="1"/>
</dbReference>
<comment type="catalytic activity">
    <reaction evidence="9 10 11">
        <text>adenosine(37) in tRNA + dimethylallyl diphosphate = N(6)-dimethylallyladenosine(37) in tRNA + diphosphate</text>
        <dbReference type="Rhea" id="RHEA:26482"/>
        <dbReference type="Rhea" id="RHEA-COMP:10162"/>
        <dbReference type="Rhea" id="RHEA-COMP:10375"/>
        <dbReference type="ChEBI" id="CHEBI:33019"/>
        <dbReference type="ChEBI" id="CHEBI:57623"/>
        <dbReference type="ChEBI" id="CHEBI:74411"/>
        <dbReference type="ChEBI" id="CHEBI:74415"/>
        <dbReference type="EC" id="2.5.1.75"/>
    </reaction>
</comment>
<evidence type="ECO:0000313" key="14">
    <source>
        <dbReference type="EMBL" id="AVQ12144.1"/>
    </source>
</evidence>